<evidence type="ECO:0000256" key="2">
    <source>
        <dbReference type="HAMAP-Rule" id="MF_00296"/>
    </source>
</evidence>
<dbReference type="EMBL" id="JAFHAP010000006">
    <property type="protein sequence ID" value="MBN2909109.1"/>
    <property type="molecule type" value="Genomic_DNA"/>
</dbReference>
<dbReference type="InterPro" id="IPR008220">
    <property type="entry name" value="HAT_MetX-like"/>
</dbReference>
<dbReference type="EC" id="2.3.1.31" evidence="2"/>
<keyword evidence="2" id="KW-0486">Methionine biosynthesis</keyword>
<sequence length="387" mass="43112">MAWEQTTPSSDRRGCFLLKKERKRVVASVDTVTKKTVAVGPVTLECGETLRDVCIAVETVGSLSANRDNVVLVCHALTGDAHAVGDEREPGWWDGLIGPGRYIDTNRYFVVTTNVLGGCNGSTGPSSINPDTGRPYGSAFPPVTIRDMVHVQYRTLQKMGIDRVHTVIGGSMGGMQVLEWGILYPEAVENLIPIATTAALSPMAIAYNDIGRQAIMSDPDWQGGDYYPGPGPKKGLAIARMVGMVTYRTDTLFHQRFQRRLQTDVPEWSRDATFQVESYLRYQGEKLVNRFDANSYLCLLKAMDTHDVGRGRGGMAAALSKIRSRVLIIGIEEDRLFQIEEQRTLFRELRAQGKDAQLWEFRSPYGHDAFLIEYEQMGPVIRQFLEG</sequence>
<keyword evidence="2 4" id="KW-0012">Acyltransferase</keyword>
<evidence type="ECO:0000313" key="4">
    <source>
        <dbReference type="EMBL" id="MBN2909109.1"/>
    </source>
</evidence>
<name>A0ABS2WHY3_9BACL</name>
<organism evidence="4 5">
    <name type="scientific">Polycladomyces zharkentensis</name>
    <dbReference type="NCBI Taxonomy" id="2807616"/>
    <lineage>
        <taxon>Bacteria</taxon>
        <taxon>Bacillati</taxon>
        <taxon>Bacillota</taxon>
        <taxon>Bacilli</taxon>
        <taxon>Bacillales</taxon>
        <taxon>Thermoactinomycetaceae</taxon>
        <taxon>Polycladomyces</taxon>
    </lineage>
</organism>
<dbReference type="GO" id="GO:0004414">
    <property type="term" value="F:homoserine O-acetyltransferase activity"/>
    <property type="evidence" value="ECO:0007669"/>
    <property type="project" value="UniProtKB-EC"/>
</dbReference>
<evidence type="ECO:0000313" key="5">
    <source>
        <dbReference type="Proteomes" id="UP001177120"/>
    </source>
</evidence>
<feature type="active site" description="Nucleophile" evidence="2">
    <location>
        <position position="171"/>
    </location>
</feature>
<keyword evidence="2" id="KW-0028">Amino-acid biosynthesis</keyword>
<dbReference type="InterPro" id="IPR000073">
    <property type="entry name" value="AB_hydrolase_1"/>
</dbReference>
<reference evidence="4" key="1">
    <citation type="journal article" date="2024" name="Int. J. Syst. Evol. Microbiol.">
        <title>Polycladomyces zharkentensis sp. nov., a novel thermophilic cellulose- and starch-degrading member of the Bacillota from a geothermal aquifer in Kazakhstan.</title>
        <authorList>
            <person name="Mashzhan A."/>
            <person name="Kistaubayeva A."/>
            <person name="Javier-Lopez R."/>
            <person name="Bissenova U."/>
            <person name="Bissenbay A."/>
            <person name="Birkeland N.K."/>
        </authorList>
    </citation>
    <scope>NUCLEOTIDE SEQUENCE</scope>
    <source>
        <strain evidence="4">ZKZ2T</strain>
    </source>
</reference>
<feature type="binding site" evidence="2">
    <location>
        <position position="368"/>
    </location>
    <ligand>
        <name>substrate</name>
    </ligand>
</feature>
<comment type="catalytic activity">
    <reaction evidence="2">
        <text>L-homoserine + acetyl-CoA = O-acetyl-L-homoserine + CoA</text>
        <dbReference type="Rhea" id="RHEA:13701"/>
        <dbReference type="ChEBI" id="CHEBI:57287"/>
        <dbReference type="ChEBI" id="CHEBI:57288"/>
        <dbReference type="ChEBI" id="CHEBI:57476"/>
        <dbReference type="ChEBI" id="CHEBI:57716"/>
        <dbReference type="EC" id="2.3.1.31"/>
    </reaction>
</comment>
<protein>
    <recommendedName>
        <fullName evidence="2">Homoserine O-acetyltransferase</fullName>
        <shortName evidence="2">HAT</shortName>
        <ecNumber evidence="2">2.3.1.31</ecNumber>
    </recommendedName>
    <alternativeName>
        <fullName evidence="2">Homoserine transacetylase</fullName>
        <shortName evidence="2">HTA</shortName>
    </alternativeName>
</protein>
<feature type="active site" evidence="2">
    <location>
        <position position="334"/>
    </location>
</feature>
<dbReference type="Proteomes" id="UP001177120">
    <property type="component" value="Unassembled WGS sequence"/>
</dbReference>
<dbReference type="Pfam" id="PF00561">
    <property type="entry name" value="Abhydrolase_1"/>
    <property type="match status" value="1"/>
</dbReference>
<accession>A0ABS2WHY3</accession>
<dbReference type="NCBIfam" id="NF001209">
    <property type="entry name" value="PRK00175.1"/>
    <property type="match status" value="1"/>
</dbReference>
<dbReference type="RefSeq" id="WP_205493808.1">
    <property type="nucleotide sequence ID" value="NZ_JAFHAP010000006.1"/>
</dbReference>
<comment type="subunit">
    <text evidence="2">Homodimer.</text>
</comment>
<feature type="domain" description="AB hydrolase-1" evidence="3">
    <location>
        <begin position="69"/>
        <end position="372"/>
    </location>
</feature>
<comment type="pathway">
    <text evidence="2">Amino-acid biosynthesis; L-methionine biosynthesis via de novo pathway; O-acetyl-L-homoserine from L-homoserine: step 1/1.</text>
</comment>
<comment type="caution">
    <text evidence="2">Lacks conserved residue(s) required for the propagation of feature annotation.</text>
</comment>
<comment type="function">
    <text evidence="2">Transfers an acetyl group from acetyl-CoA to L-homoserine, forming acetyl-L-homoserine.</text>
</comment>
<keyword evidence="2" id="KW-0963">Cytoplasm</keyword>
<proteinExistence type="inferred from homology"/>
<evidence type="ECO:0000256" key="1">
    <source>
        <dbReference type="ARBA" id="ARBA00022679"/>
    </source>
</evidence>
<dbReference type="InterPro" id="IPR029058">
    <property type="entry name" value="AB_hydrolase_fold"/>
</dbReference>
<keyword evidence="1 2" id="KW-0808">Transferase</keyword>
<gene>
    <name evidence="2" type="primary">metXA</name>
    <name evidence="4" type="ORF">JQC72_06180</name>
</gene>
<dbReference type="PIRSF" id="PIRSF000443">
    <property type="entry name" value="Homoser_Ac_trans"/>
    <property type="match status" value="1"/>
</dbReference>
<evidence type="ECO:0000259" key="3">
    <source>
        <dbReference type="Pfam" id="PF00561"/>
    </source>
</evidence>
<keyword evidence="5" id="KW-1185">Reference proteome</keyword>
<dbReference type="Gene3D" id="1.10.1740.110">
    <property type="match status" value="1"/>
</dbReference>
<dbReference type="NCBIfam" id="TIGR01392">
    <property type="entry name" value="homoserO_Ac_trn"/>
    <property type="match status" value="1"/>
</dbReference>
<dbReference type="PANTHER" id="PTHR32268">
    <property type="entry name" value="HOMOSERINE O-ACETYLTRANSFERASE"/>
    <property type="match status" value="1"/>
</dbReference>
<dbReference type="PANTHER" id="PTHR32268:SF11">
    <property type="entry name" value="HOMOSERINE O-ACETYLTRANSFERASE"/>
    <property type="match status" value="1"/>
</dbReference>
<dbReference type="SUPFAM" id="SSF53474">
    <property type="entry name" value="alpha/beta-Hydrolases"/>
    <property type="match status" value="1"/>
</dbReference>
<feature type="active site" evidence="2">
    <location>
        <position position="367"/>
    </location>
</feature>
<comment type="subcellular location">
    <subcellularLocation>
        <location evidence="2">Cytoplasm</location>
    </subcellularLocation>
</comment>
<dbReference type="HAMAP" id="MF_00296">
    <property type="entry name" value="MetX_acyltransf"/>
    <property type="match status" value="1"/>
</dbReference>
<dbReference type="Gene3D" id="3.40.50.1820">
    <property type="entry name" value="alpha/beta hydrolase"/>
    <property type="match status" value="1"/>
</dbReference>
<comment type="caution">
    <text evidence="4">The sequence shown here is derived from an EMBL/GenBank/DDBJ whole genome shotgun (WGS) entry which is preliminary data.</text>
</comment>
<comment type="similarity">
    <text evidence="2">Belongs to the AB hydrolase superfamily. MetX family.</text>
</comment>
<feature type="binding site" evidence="2">
    <location>
        <position position="240"/>
    </location>
    <ligand>
        <name>substrate</name>
    </ligand>
</feature>